<dbReference type="InterPro" id="IPR052368">
    <property type="entry name" value="2-oxoacid_oxidoreductase"/>
</dbReference>
<dbReference type="PANTHER" id="PTHR43088:SF1">
    <property type="entry name" value="SUBUNIT OF PYRUVATE:FLAVODOXIN OXIDOREDUCTASE"/>
    <property type="match status" value="1"/>
</dbReference>
<dbReference type="PANTHER" id="PTHR43088">
    <property type="entry name" value="SUBUNIT OF PYRUVATE:FLAVODOXIN OXIDOREDUCTASE-RELATED"/>
    <property type="match status" value="1"/>
</dbReference>
<dbReference type="NCBIfam" id="NF005507">
    <property type="entry name" value="PRK07119.1"/>
    <property type="match status" value="1"/>
</dbReference>
<dbReference type="AlphaFoldDB" id="A0A1M6EJK9"/>
<dbReference type="OrthoDB" id="9794954at2"/>
<accession>A0A1M6EJK9</accession>
<protein>
    <submittedName>
        <fullName evidence="4">2-oxoglutarate ferredoxin oxidoreductase subunit alpha</fullName>
    </submittedName>
</protein>
<proteinExistence type="predicted"/>
<dbReference type="InterPro" id="IPR009014">
    <property type="entry name" value="Transketo_C/PFOR_II"/>
</dbReference>
<evidence type="ECO:0000256" key="1">
    <source>
        <dbReference type="ARBA" id="ARBA00023002"/>
    </source>
</evidence>
<dbReference type="CDD" id="cd07034">
    <property type="entry name" value="TPP_PYR_PFOR_IOR-alpha_like"/>
    <property type="match status" value="1"/>
</dbReference>
<dbReference type="Pfam" id="PF01855">
    <property type="entry name" value="POR_N"/>
    <property type="match status" value="1"/>
</dbReference>
<dbReference type="InterPro" id="IPR033412">
    <property type="entry name" value="PFOR_II"/>
</dbReference>
<evidence type="ECO:0000313" key="4">
    <source>
        <dbReference type="EMBL" id="SHI85458.1"/>
    </source>
</evidence>
<keyword evidence="1" id="KW-0560">Oxidoreductase</keyword>
<dbReference type="InterPro" id="IPR002880">
    <property type="entry name" value="Pyrv_Fd/Flavodoxin_OxRdtase_N"/>
</dbReference>
<dbReference type="RefSeq" id="WP_073048609.1">
    <property type="nucleotide sequence ID" value="NZ_FQZL01000007.1"/>
</dbReference>
<dbReference type="STRING" id="1121476.SAMN02745751_01212"/>
<dbReference type="EMBL" id="FQZL01000007">
    <property type="protein sequence ID" value="SHI85458.1"/>
    <property type="molecule type" value="Genomic_DNA"/>
</dbReference>
<reference evidence="4 5" key="1">
    <citation type="submission" date="2016-11" db="EMBL/GenBank/DDBJ databases">
        <authorList>
            <person name="Jaros S."/>
            <person name="Januszkiewicz K."/>
            <person name="Wedrychowicz H."/>
        </authorList>
    </citation>
    <scope>NUCLEOTIDE SEQUENCE [LARGE SCALE GENOMIC DNA]</scope>
    <source>
        <strain evidence="4 5">DSM 17477</strain>
    </source>
</reference>
<dbReference type="Pfam" id="PF17147">
    <property type="entry name" value="PFOR_II"/>
    <property type="match status" value="1"/>
</dbReference>
<evidence type="ECO:0000259" key="3">
    <source>
        <dbReference type="Pfam" id="PF17147"/>
    </source>
</evidence>
<dbReference type="SUPFAM" id="SSF52518">
    <property type="entry name" value="Thiamin diphosphate-binding fold (THDP-binding)"/>
    <property type="match status" value="1"/>
</dbReference>
<dbReference type="InterPro" id="IPR029061">
    <property type="entry name" value="THDP-binding"/>
</dbReference>
<gene>
    <name evidence="4" type="ORF">SAMN02745751_01212</name>
</gene>
<keyword evidence="5" id="KW-1185">Reference proteome</keyword>
<organism evidence="4 5">
    <name type="scientific">Dethiosulfatibacter aminovorans DSM 17477</name>
    <dbReference type="NCBI Taxonomy" id="1121476"/>
    <lineage>
        <taxon>Bacteria</taxon>
        <taxon>Bacillati</taxon>
        <taxon>Bacillota</taxon>
        <taxon>Tissierellia</taxon>
        <taxon>Dethiosulfatibacter</taxon>
    </lineage>
</organism>
<feature type="domain" description="Pyruvate:ferredoxin oxidoreductase core" evidence="3">
    <location>
        <begin position="244"/>
        <end position="339"/>
    </location>
</feature>
<evidence type="ECO:0000259" key="2">
    <source>
        <dbReference type="Pfam" id="PF01855"/>
    </source>
</evidence>
<dbReference type="SUPFAM" id="SSF52922">
    <property type="entry name" value="TK C-terminal domain-like"/>
    <property type="match status" value="1"/>
</dbReference>
<dbReference type="Gene3D" id="3.40.50.970">
    <property type="match status" value="1"/>
</dbReference>
<dbReference type="Proteomes" id="UP000184052">
    <property type="component" value="Unassembled WGS sequence"/>
</dbReference>
<sequence>MEMRFMKGNEAIAEAAVRAGCRFFAGYPITPQNEIPEYMSRRLPEVDGTFVQGESEVASINMIFGAAATGTRAMTSSSSPGISLKSEGISYLAGAELPAVIVNVMRGGPGLGQITPAQTDYLQATKAAGHGGFKMIVLAPSTIQEAVDLTYKAFDYAERDKNPVMIASDGCIGAMMEPVVLPEFKEPPAYNFAGRAKFNPNYKSVSSSENFEAAQEVFNKKLADMYEDWNKNDALFEEYMTEDAEYIIASYGISARVSKTAIKTLRKEGIKIGLVRPITLSPFPYEAYAKLDSSKVKRIIDVEMAIPAQMIDDVKIAVEGRIPVSSYGRTGGNIITDDNIIDGVMNIIGKEGGK</sequence>
<dbReference type="GO" id="GO:0016491">
    <property type="term" value="F:oxidoreductase activity"/>
    <property type="evidence" value="ECO:0007669"/>
    <property type="project" value="UniProtKB-KW"/>
</dbReference>
<evidence type="ECO:0000313" key="5">
    <source>
        <dbReference type="Proteomes" id="UP000184052"/>
    </source>
</evidence>
<dbReference type="Gene3D" id="3.40.50.920">
    <property type="match status" value="1"/>
</dbReference>
<name>A0A1M6EJK9_9FIRM</name>
<feature type="domain" description="Pyruvate flavodoxin/ferredoxin oxidoreductase pyrimidine binding" evidence="2">
    <location>
        <begin position="14"/>
        <end position="185"/>
    </location>
</feature>